<proteinExistence type="predicted"/>
<reference evidence="2 3" key="1">
    <citation type="submission" date="2020-02" db="EMBL/GenBank/DDBJ databases">
        <title>Acidophilic actinobacteria isolated from forest soil.</title>
        <authorList>
            <person name="Golinska P."/>
        </authorList>
    </citation>
    <scope>NUCLEOTIDE SEQUENCE [LARGE SCALE GENOMIC DNA]</scope>
    <source>
        <strain evidence="2 3">NL8</strain>
    </source>
</reference>
<evidence type="ECO:0000313" key="2">
    <source>
        <dbReference type="EMBL" id="MBS2553495.1"/>
    </source>
</evidence>
<comment type="caution">
    <text evidence="2">The sequence shown here is derived from an EMBL/GenBank/DDBJ whole genome shotgun (WGS) entry which is preliminary data.</text>
</comment>
<accession>A0ABS5L5H4</accession>
<dbReference type="RefSeq" id="WP_212020118.1">
    <property type="nucleotide sequence ID" value="NZ_JAAFYZ010000259.1"/>
</dbReference>
<evidence type="ECO:0000313" key="3">
    <source>
        <dbReference type="Proteomes" id="UP000730482"/>
    </source>
</evidence>
<gene>
    <name evidence="2" type="ORF">KGQ19_42245</name>
</gene>
<organism evidence="2 3">
    <name type="scientific">Catenulispora pinistramenti</name>
    <dbReference type="NCBI Taxonomy" id="2705254"/>
    <lineage>
        <taxon>Bacteria</taxon>
        <taxon>Bacillati</taxon>
        <taxon>Actinomycetota</taxon>
        <taxon>Actinomycetes</taxon>
        <taxon>Catenulisporales</taxon>
        <taxon>Catenulisporaceae</taxon>
        <taxon>Catenulispora</taxon>
    </lineage>
</organism>
<protein>
    <submittedName>
        <fullName evidence="2">Uncharacterized protein</fullName>
    </submittedName>
</protein>
<name>A0ABS5L5H4_9ACTN</name>
<evidence type="ECO:0000256" key="1">
    <source>
        <dbReference type="SAM" id="MobiDB-lite"/>
    </source>
</evidence>
<dbReference type="EMBL" id="JAAFYZ010000259">
    <property type="protein sequence ID" value="MBS2553495.1"/>
    <property type="molecule type" value="Genomic_DNA"/>
</dbReference>
<feature type="region of interest" description="Disordered" evidence="1">
    <location>
        <begin position="32"/>
        <end position="68"/>
    </location>
</feature>
<sequence length="68" mass="7612">MLVKPLKAFSSYLIDASYPSTLPLTRATRRSLPRLNSPDTQIPTTAAAMNPFRTIPNDDDIHNSQVKR</sequence>
<keyword evidence="3" id="KW-1185">Reference proteome</keyword>
<dbReference type="Proteomes" id="UP000730482">
    <property type="component" value="Unassembled WGS sequence"/>
</dbReference>